<organism evidence="4 5">
    <name type="scientific">Orbus sasakiae</name>
    <dbReference type="NCBI Taxonomy" id="1078475"/>
    <lineage>
        <taxon>Bacteria</taxon>
        <taxon>Pseudomonadati</taxon>
        <taxon>Pseudomonadota</taxon>
        <taxon>Gammaproteobacteria</taxon>
        <taxon>Orbales</taxon>
        <taxon>Orbaceae</taxon>
        <taxon>Orbus</taxon>
    </lineage>
</organism>
<keyword evidence="3" id="KW-0203">Cytokinin biosynthesis</keyword>
<reference evidence="5" key="1">
    <citation type="journal article" date="2019" name="Int. J. Syst. Evol. Microbiol.">
        <title>The Global Catalogue of Microorganisms (GCM) 10K type strain sequencing project: providing services to taxonomists for standard genome sequencing and annotation.</title>
        <authorList>
            <consortium name="The Broad Institute Genomics Platform"/>
            <consortium name="The Broad Institute Genome Sequencing Center for Infectious Disease"/>
            <person name="Wu L."/>
            <person name="Ma J."/>
        </authorList>
    </citation>
    <scope>NUCLEOTIDE SEQUENCE [LARGE SCALE GENOMIC DNA]</scope>
    <source>
        <strain evidence="5">JCM 18050</strain>
    </source>
</reference>
<name>A0ABP9MZM7_9GAMM</name>
<evidence type="ECO:0000256" key="2">
    <source>
        <dbReference type="ARBA" id="ARBA00006763"/>
    </source>
</evidence>
<dbReference type="InterPro" id="IPR031100">
    <property type="entry name" value="LOG_fam"/>
</dbReference>
<dbReference type="Proteomes" id="UP001500171">
    <property type="component" value="Unassembled WGS sequence"/>
</dbReference>
<dbReference type="SUPFAM" id="SSF102405">
    <property type="entry name" value="MCP/YpsA-like"/>
    <property type="match status" value="1"/>
</dbReference>
<accession>A0ABP9MZM7</accession>
<gene>
    <name evidence="4" type="ORF">GCM10023211_04320</name>
</gene>
<comment type="similarity">
    <text evidence="2 3">Belongs to the LOG family.</text>
</comment>
<dbReference type="InterPro" id="IPR005269">
    <property type="entry name" value="LOG"/>
</dbReference>
<dbReference type="NCBIfam" id="TIGR00730">
    <property type="entry name" value="Rossman fold protein, TIGR00730 family"/>
    <property type="match status" value="1"/>
</dbReference>
<keyword evidence="5" id="KW-1185">Reference proteome</keyword>
<dbReference type="PANTHER" id="PTHR31223:SF70">
    <property type="entry name" value="LOG FAMILY PROTEIN YJL055W"/>
    <property type="match status" value="1"/>
</dbReference>
<evidence type="ECO:0000313" key="4">
    <source>
        <dbReference type="EMBL" id="GAA5105488.1"/>
    </source>
</evidence>
<dbReference type="RefSeq" id="WP_345488345.1">
    <property type="nucleotide sequence ID" value="NZ_BAABHY010000001.1"/>
</dbReference>
<dbReference type="Gene3D" id="3.40.50.450">
    <property type="match status" value="1"/>
</dbReference>
<dbReference type="EC" id="3.2.2.n1" evidence="3"/>
<evidence type="ECO:0000256" key="3">
    <source>
        <dbReference type="RuleBase" id="RU363015"/>
    </source>
</evidence>
<comment type="caution">
    <text evidence="4">The sequence shown here is derived from an EMBL/GenBank/DDBJ whole genome shotgun (WGS) entry which is preliminary data.</text>
</comment>
<protein>
    <recommendedName>
        <fullName evidence="3">Cytokinin riboside 5'-monophosphate phosphoribohydrolase</fullName>
        <ecNumber evidence="3">3.2.2.n1</ecNumber>
    </recommendedName>
</protein>
<dbReference type="Pfam" id="PF03641">
    <property type="entry name" value="Lysine_decarbox"/>
    <property type="match status" value="1"/>
</dbReference>
<keyword evidence="3" id="KW-0378">Hydrolase</keyword>
<evidence type="ECO:0000313" key="5">
    <source>
        <dbReference type="Proteomes" id="UP001500171"/>
    </source>
</evidence>
<sequence>MKKNICVFCGASHGNNPEYQLYAQQLGEQIAKQGRRLIYGGGNKGLMGTIANAVLANGGEVIGIIPERLVKAETAHHGITQLEVVADMHIRKARMAELADGFIAMPGGSGTLEEIFEIWTGAQIGYHEKPVALYNVMNFWQPMRQFLEHAVKEGFIRESFYHTLIVSDDPKLILTEMDHYVPKDLDRWIKK</sequence>
<evidence type="ECO:0000256" key="1">
    <source>
        <dbReference type="ARBA" id="ARBA00000274"/>
    </source>
</evidence>
<dbReference type="PANTHER" id="PTHR31223">
    <property type="entry name" value="LOG FAMILY PROTEIN YJL055W"/>
    <property type="match status" value="1"/>
</dbReference>
<dbReference type="EMBL" id="BAABHY010000001">
    <property type="protein sequence ID" value="GAA5105488.1"/>
    <property type="molecule type" value="Genomic_DNA"/>
</dbReference>
<comment type="catalytic activity">
    <reaction evidence="1">
        <text>AMP + H2O = D-ribose 5-phosphate + adenine</text>
        <dbReference type="Rhea" id="RHEA:20129"/>
        <dbReference type="ChEBI" id="CHEBI:15377"/>
        <dbReference type="ChEBI" id="CHEBI:16708"/>
        <dbReference type="ChEBI" id="CHEBI:78346"/>
        <dbReference type="ChEBI" id="CHEBI:456215"/>
        <dbReference type="EC" id="3.2.2.4"/>
    </reaction>
</comment>
<proteinExistence type="inferred from homology"/>